<accession>A0A0R2ZCF5</accession>
<sequence>MSNTYLSKLEDSLRLHTARLKKWQRLWVPLQQRAPKWVLGLWTLGVFFSLITEFYAHWMVTAPLILALIVAEIVIDERQMTLSLQADKLRDLLRTARHRYACP</sequence>
<dbReference type="Proteomes" id="UP000052019">
    <property type="component" value="Unassembled WGS sequence"/>
</dbReference>
<dbReference type="Proteomes" id="UP000183126">
    <property type="component" value="Chromosome I"/>
</dbReference>
<evidence type="ECO:0000313" key="2">
    <source>
        <dbReference type="EMBL" id="KRP58629.1"/>
    </source>
</evidence>
<dbReference type="AlphaFoldDB" id="A0A0R2ZCF5"/>
<proteinExistence type="predicted"/>
<dbReference type="EMBL" id="LT629760">
    <property type="protein sequence ID" value="SDS75219.1"/>
    <property type="molecule type" value="Genomic_DNA"/>
</dbReference>
<feature type="transmembrane region" description="Helical" evidence="1">
    <location>
        <begin position="34"/>
        <end position="51"/>
    </location>
</feature>
<protein>
    <submittedName>
        <fullName evidence="2">Uncharacterized protein</fullName>
    </submittedName>
</protein>
<keyword evidence="1" id="KW-0812">Transmembrane</keyword>
<evidence type="ECO:0000313" key="3">
    <source>
        <dbReference type="EMBL" id="SDS75219.1"/>
    </source>
</evidence>
<evidence type="ECO:0000313" key="4">
    <source>
        <dbReference type="Proteomes" id="UP000052019"/>
    </source>
</evidence>
<reference evidence="2 4" key="1">
    <citation type="submission" date="2015-02" db="EMBL/GenBank/DDBJ databases">
        <title>Two Pseudomonas sp. nov. isolated from raw milk.</title>
        <authorList>
            <person name="Wenning M."/>
            <person name="von Neubeck M."/>
            <person name="Huptas C."/>
            <person name="Scherer S."/>
        </authorList>
    </citation>
    <scope>NUCLEOTIDE SEQUENCE [LARGE SCALE GENOMIC DNA]</scope>
    <source>
        <strain evidence="2 4">DSM 14937</strain>
    </source>
</reference>
<dbReference type="OrthoDB" id="7012855at2"/>
<evidence type="ECO:0000313" key="5">
    <source>
        <dbReference type="Proteomes" id="UP000183126"/>
    </source>
</evidence>
<keyword evidence="1" id="KW-0472">Membrane</keyword>
<keyword evidence="5" id="KW-1185">Reference proteome</keyword>
<reference evidence="3 5" key="2">
    <citation type="submission" date="2016-10" db="EMBL/GenBank/DDBJ databases">
        <authorList>
            <person name="Varghese N."/>
            <person name="Submissions S."/>
        </authorList>
    </citation>
    <scope>NUCLEOTIDE SEQUENCE [LARGE SCALE GENOMIC DNA]</scope>
    <source>
        <strain evidence="3 5">BS3111</strain>
    </source>
</reference>
<dbReference type="EMBL" id="JYLK01000014">
    <property type="protein sequence ID" value="KRP58629.1"/>
    <property type="molecule type" value="Genomic_DNA"/>
</dbReference>
<gene>
    <name evidence="3" type="ORF">SAMN04490205_3519</name>
    <name evidence="2" type="ORF">TU79_19270</name>
</gene>
<dbReference type="PATRIC" id="fig|200450.4.peg.794"/>
<evidence type="ECO:0000256" key="1">
    <source>
        <dbReference type="SAM" id="Phobius"/>
    </source>
</evidence>
<dbReference type="RefSeq" id="WP_057009475.1">
    <property type="nucleotide sequence ID" value="NZ_JYLK01000014.1"/>
</dbReference>
<keyword evidence="1" id="KW-1133">Transmembrane helix</keyword>
<organism evidence="2 4">
    <name type="scientific">Pseudomonas trivialis</name>
    <dbReference type="NCBI Taxonomy" id="200450"/>
    <lineage>
        <taxon>Bacteria</taxon>
        <taxon>Pseudomonadati</taxon>
        <taxon>Pseudomonadota</taxon>
        <taxon>Gammaproteobacteria</taxon>
        <taxon>Pseudomonadales</taxon>
        <taxon>Pseudomonadaceae</taxon>
        <taxon>Pseudomonas</taxon>
    </lineage>
</organism>
<name>A0A0R2ZCF5_9PSED</name>